<protein>
    <submittedName>
        <fullName evidence="1">Uncharacterized protein</fullName>
    </submittedName>
</protein>
<name>A0AAD6Q343_9ROSI</name>
<gene>
    <name evidence="1" type="ORF">NC653_029231</name>
</gene>
<sequence length="40" mass="4606">MLSCFSCYIILQVAKTVYERKTLHKAKVLLLNKSTFLAET</sequence>
<evidence type="ECO:0000313" key="2">
    <source>
        <dbReference type="Proteomes" id="UP001164929"/>
    </source>
</evidence>
<proteinExistence type="predicted"/>
<accession>A0AAD6Q343</accession>
<dbReference type="EMBL" id="JAQIZT010000012">
    <property type="protein sequence ID" value="KAJ6977257.1"/>
    <property type="molecule type" value="Genomic_DNA"/>
</dbReference>
<dbReference type="Proteomes" id="UP001164929">
    <property type="component" value="Chromosome 12"/>
</dbReference>
<dbReference type="AlphaFoldDB" id="A0AAD6Q343"/>
<comment type="caution">
    <text evidence="1">The sequence shown here is derived from an EMBL/GenBank/DDBJ whole genome shotgun (WGS) entry which is preliminary data.</text>
</comment>
<evidence type="ECO:0000313" key="1">
    <source>
        <dbReference type="EMBL" id="KAJ6977257.1"/>
    </source>
</evidence>
<organism evidence="1 2">
    <name type="scientific">Populus alba x Populus x berolinensis</name>
    <dbReference type="NCBI Taxonomy" id="444605"/>
    <lineage>
        <taxon>Eukaryota</taxon>
        <taxon>Viridiplantae</taxon>
        <taxon>Streptophyta</taxon>
        <taxon>Embryophyta</taxon>
        <taxon>Tracheophyta</taxon>
        <taxon>Spermatophyta</taxon>
        <taxon>Magnoliopsida</taxon>
        <taxon>eudicotyledons</taxon>
        <taxon>Gunneridae</taxon>
        <taxon>Pentapetalae</taxon>
        <taxon>rosids</taxon>
        <taxon>fabids</taxon>
        <taxon>Malpighiales</taxon>
        <taxon>Salicaceae</taxon>
        <taxon>Saliceae</taxon>
        <taxon>Populus</taxon>
    </lineage>
</organism>
<keyword evidence="2" id="KW-1185">Reference proteome</keyword>
<reference evidence="1" key="1">
    <citation type="journal article" date="2023" name="Mol. Ecol. Resour.">
        <title>Chromosome-level genome assembly of a triploid poplar Populus alba 'Berolinensis'.</title>
        <authorList>
            <person name="Chen S."/>
            <person name="Yu Y."/>
            <person name="Wang X."/>
            <person name="Wang S."/>
            <person name="Zhang T."/>
            <person name="Zhou Y."/>
            <person name="He R."/>
            <person name="Meng N."/>
            <person name="Wang Y."/>
            <person name="Liu W."/>
            <person name="Liu Z."/>
            <person name="Liu J."/>
            <person name="Guo Q."/>
            <person name="Huang H."/>
            <person name="Sederoff R.R."/>
            <person name="Wang G."/>
            <person name="Qu G."/>
            <person name="Chen S."/>
        </authorList>
    </citation>
    <scope>NUCLEOTIDE SEQUENCE</scope>
    <source>
        <strain evidence="1">SC-2020</strain>
    </source>
</reference>